<keyword evidence="3" id="KW-1185">Reference proteome</keyword>
<feature type="transmembrane region" description="Helical" evidence="1">
    <location>
        <begin position="7"/>
        <end position="30"/>
    </location>
</feature>
<accession>A0A4R5N8J2</accession>
<evidence type="ECO:0000313" key="3">
    <source>
        <dbReference type="Proteomes" id="UP000295681"/>
    </source>
</evidence>
<keyword evidence="1" id="KW-0812">Transmembrane</keyword>
<proteinExistence type="predicted"/>
<dbReference type="Proteomes" id="UP000295681">
    <property type="component" value="Unassembled WGS sequence"/>
</dbReference>
<dbReference type="AlphaFoldDB" id="A0A4R5N8J2"/>
<dbReference type="RefSeq" id="WP_010007365.1">
    <property type="nucleotide sequence ID" value="NZ_JAGYGP010000001.1"/>
</dbReference>
<evidence type="ECO:0000256" key="1">
    <source>
        <dbReference type="SAM" id="Phobius"/>
    </source>
</evidence>
<dbReference type="SUPFAM" id="SSF54523">
    <property type="entry name" value="Pili subunits"/>
    <property type="match status" value="1"/>
</dbReference>
<evidence type="ECO:0000313" key="2">
    <source>
        <dbReference type="EMBL" id="TDG67930.1"/>
    </source>
</evidence>
<dbReference type="InterPro" id="IPR045584">
    <property type="entry name" value="Pilin-like"/>
</dbReference>
<keyword evidence="1" id="KW-1133">Transmembrane helix</keyword>
<protein>
    <recommendedName>
        <fullName evidence="4">Prepilin-type N-terminal cleavage/methylation domain-containing protein</fullName>
    </recommendedName>
</protein>
<comment type="caution">
    <text evidence="2">The sequence shown here is derived from an EMBL/GenBank/DDBJ whole genome shotgun (WGS) entry which is preliminary data.</text>
</comment>
<gene>
    <name evidence="2" type="ORF">C5L23_000236</name>
</gene>
<sequence length="147" mass="16692">MQRTSSFTLLEAVVVLGIISLFILIGTPFLHAKQQPNQWLSTFDGLWQSARINAQREQRSIYFNFEENGLIIQNKQQQQRIKYPQGYAKSQQQIVEIKPNGYVAPTSVHLSNSQQTISLIFNLGGGDYRVSQKETACLYFGRSYAGT</sequence>
<dbReference type="EMBL" id="PUFI01000014">
    <property type="protein sequence ID" value="TDG67930.1"/>
    <property type="molecule type" value="Genomic_DNA"/>
</dbReference>
<organism evidence="2 3">
    <name type="scientific">Leuconostoc fallax</name>
    <dbReference type="NCBI Taxonomy" id="1251"/>
    <lineage>
        <taxon>Bacteria</taxon>
        <taxon>Bacillati</taxon>
        <taxon>Bacillota</taxon>
        <taxon>Bacilli</taxon>
        <taxon>Lactobacillales</taxon>
        <taxon>Lactobacillaceae</taxon>
        <taxon>Leuconostoc</taxon>
    </lineage>
</organism>
<dbReference type="STRING" id="907931.GCA_000165675_01322"/>
<evidence type="ECO:0008006" key="4">
    <source>
        <dbReference type="Google" id="ProtNLM"/>
    </source>
</evidence>
<name>A0A4R5N8J2_9LACO</name>
<reference evidence="2 3" key="1">
    <citation type="journal article" date="2019" name="Appl. Microbiol. Biotechnol.">
        <title>Uncovering carbohydrate metabolism through a genotype-phenotype association study of 56 lactic acid bacteria genomes.</title>
        <authorList>
            <person name="Buron-Moles G."/>
            <person name="Chailyan A."/>
            <person name="Dolejs I."/>
            <person name="Forster J."/>
            <person name="Miks M.H."/>
        </authorList>
    </citation>
    <scope>NUCLEOTIDE SEQUENCE [LARGE SCALE GENOMIC DNA]</scope>
    <source>
        <strain evidence="2 3">ATCC 700006</strain>
    </source>
</reference>
<keyword evidence="1" id="KW-0472">Membrane</keyword>